<dbReference type="Gene3D" id="3.10.250.10">
    <property type="entry name" value="SRCR-like domain"/>
    <property type="match status" value="4"/>
</dbReference>
<dbReference type="AlphaFoldDB" id="A0A8J1JLC7"/>
<dbReference type="Proteomes" id="UP000008143">
    <property type="component" value="Chromosome 5"/>
</dbReference>
<dbReference type="OrthoDB" id="536948at2759"/>
<comment type="caution">
    <text evidence="9">Lacks conserved residue(s) required for the propagation of feature annotation.</text>
</comment>
<dbReference type="RefSeq" id="XP_031758684.1">
    <property type="nucleotide sequence ID" value="XM_031902824.1"/>
</dbReference>
<dbReference type="InterPro" id="IPR036772">
    <property type="entry name" value="SRCR-like_dom_sf"/>
</dbReference>
<feature type="domain" description="SRCR" evidence="10">
    <location>
        <begin position="411"/>
        <end position="512"/>
    </location>
</feature>
<evidence type="ECO:0000313" key="11">
    <source>
        <dbReference type="Proteomes" id="UP000008143"/>
    </source>
</evidence>
<dbReference type="SUPFAM" id="SSF56487">
    <property type="entry name" value="SRCR-like"/>
    <property type="match status" value="4"/>
</dbReference>
<evidence type="ECO:0000256" key="1">
    <source>
        <dbReference type="ARBA" id="ARBA00004167"/>
    </source>
</evidence>
<evidence type="ECO:0000256" key="2">
    <source>
        <dbReference type="ARBA" id="ARBA00022692"/>
    </source>
</evidence>
<evidence type="ECO:0000313" key="12">
    <source>
        <dbReference type="RefSeq" id="XP_031758684.1"/>
    </source>
</evidence>
<feature type="disulfide bond" evidence="9">
    <location>
        <begin position="268"/>
        <end position="278"/>
    </location>
</feature>
<dbReference type="SMART" id="SM00202">
    <property type="entry name" value="SR"/>
    <property type="match status" value="4"/>
</dbReference>
<dbReference type="FunFam" id="3.10.250.10:FF:000016">
    <property type="entry name" value="Scavenger receptor cysteine-rich protein type 12"/>
    <property type="match status" value="3"/>
</dbReference>
<feature type="domain" description="SRCR" evidence="10">
    <location>
        <begin position="305"/>
        <end position="404"/>
    </location>
</feature>
<dbReference type="PROSITE" id="PS50287">
    <property type="entry name" value="SRCR_2"/>
    <property type="match status" value="4"/>
</dbReference>
<dbReference type="AGR" id="Xenbase:XB-GENE-5796357"/>
<keyword evidence="3" id="KW-0732">Signal</keyword>
<dbReference type="GO" id="GO:0016020">
    <property type="term" value="C:membrane"/>
    <property type="evidence" value="ECO:0007669"/>
    <property type="project" value="UniProtKB-SubCell"/>
</dbReference>
<sequence>MALCLPQCAGCSQDAQTSAQILIVDDGHHYGTNVHNLHMVWGFAQGLANPHSDLQLHIPSTLPEKLSESVRGAESLKGISYQTHDLFMGDYLQKIVWDAFHRTRDVWGKKPRLLIIFEYWFLNTSRMSALTLLKTLGVEIFVVAYRKLENVEEMASYPTETHVFHWQQYRDPNAMLSELALSVCRSLEGHRHKKSILSQVRLAGGSGPCEGRVEVFYNQTWGWLSDEKWDPLGADVVCRQLGCGPSMEVVKGDHFGLGTGHVLGRGNCNGHEQDFSQCILGAWKEKEENQQSAGVTCLASGVGDVRLVNGSGLCNGIVEVTLNNSPRRVCIWGYDSREAAVTCRQVGCGPLMKMQENLAEPGAEVPMVEKIHCSGGEADLSKCSVSLWREQPCFLSVSAGLVCAQSPPSGIQLVGGSSVCSGKVRVNYGGSWGSICADEWGRLEEVVVCRQMGCGPAIDTAEWKMPSSLSRSSGNVLEAVYCHGHESQLSECGSVSATSKTCYIPEAEVLCSQSVISQVALVNGPTGCSGRVEVYYKGKWGTVCDETWDLADANVVCKELGCGSATEAPKAARFHPGDGPIWLEKVFCNGNEAHLSECGAVTSRRGVCDHSQDAGVICSGPEPQP</sequence>
<accession>A0A8J1JLC7</accession>
<dbReference type="Pfam" id="PF00530">
    <property type="entry name" value="SRCR"/>
    <property type="match status" value="4"/>
</dbReference>
<dbReference type="Xenbase" id="XB-GENE-5796357">
    <property type="gene designation" value="XB5796356"/>
</dbReference>
<dbReference type="PANTHER" id="PTHR19331">
    <property type="entry name" value="SCAVENGER RECEPTOR DOMAIN-CONTAINING"/>
    <property type="match status" value="1"/>
</dbReference>
<keyword evidence="5" id="KW-1133">Transmembrane helix</keyword>
<dbReference type="Gene3D" id="3.40.50.410">
    <property type="entry name" value="von Willebrand factor, type A domain"/>
    <property type="match status" value="1"/>
</dbReference>
<dbReference type="PROSITE" id="PS00420">
    <property type="entry name" value="SRCR_1"/>
    <property type="match status" value="1"/>
</dbReference>
<feature type="domain" description="SRCR" evidence="10">
    <location>
        <begin position="519"/>
        <end position="619"/>
    </location>
</feature>
<dbReference type="SUPFAM" id="SSF53300">
    <property type="entry name" value="vWA-like"/>
    <property type="match status" value="1"/>
</dbReference>
<dbReference type="FunFam" id="3.10.250.10:FF:000031">
    <property type="entry name" value="RIKEN cDNA 5830411N06, isoform CRA_a"/>
    <property type="match status" value="1"/>
</dbReference>
<keyword evidence="6" id="KW-0472">Membrane</keyword>
<gene>
    <name evidence="13" type="primary">XB5796356</name>
    <name evidence="12" type="synonym">LOC100496982</name>
</gene>
<dbReference type="InterPro" id="IPR036465">
    <property type="entry name" value="vWFA_dom_sf"/>
</dbReference>
<keyword evidence="7 9" id="KW-1015">Disulfide bond</keyword>
<feature type="disulfide bond" evidence="9">
    <location>
        <begin position="373"/>
        <end position="383"/>
    </location>
</feature>
<proteinExistence type="predicted"/>
<evidence type="ECO:0000259" key="10">
    <source>
        <dbReference type="PROSITE" id="PS50287"/>
    </source>
</evidence>
<evidence type="ECO:0000313" key="13">
    <source>
        <dbReference type="Xenbase" id="XB-GENE-5796357"/>
    </source>
</evidence>
<feature type="disulfide bond" evidence="9">
    <location>
        <begin position="588"/>
        <end position="598"/>
    </location>
</feature>
<organism evidence="11 12">
    <name type="scientific">Xenopus tropicalis</name>
    <name type="common">Western clawed frog</name>
    <name type="synonym">Silurana tropicalis</name>
    <dbReference type="NCBI Taxonomy" id="8364"/>
    <lineage>
        <taxon>Eukaryota</taxon>
        <taxon>Metazoa</taxon>
        <taxon>Chordata</taxon>
        <taxon>Craniata</taxon>
        <taxon>Vertebrata</taxon>
        <taxon>Euteleostomi</taxon>
        <taxon>Amphibia</taxon>
        <taxon>Batrachia</taxon>
        <taxon>Anura</taxon>
        <taxon>Pipoidea</taxon>
        <taxon>Pipidae</taxon>
        <taxon>Xenopodinae</taxon>
        <taxon>Xenopus</taxon>
        <taxon>Silurana</taxon>
    </lineage>
</organism>
<dbReference type="KEGG" id="xtr:100496982"/>
<protein>
    <submittedName>
        <fullName evidence="12">Deleted in malignant brain tumors 1 protein</fullName>
    </submittedName>
</protein>
<dbReference type="PRINTS" id="PR00258">
    <property type="entry name" value="SPERACTRCPTR"/>
</dbReference>
<feature type="disulfide bond" evidence="9">
    <location>
        <begin position="557"/>
        <end position="618"/>
    </location>
</feature>
<dbReference type="PANTHER" id="PTHR19331:SF439">
    <property type="entry name" value="SCAVENGER RECEPTOR CYSTEINE-RICH DOMAIN-CONTAINING GROUP B PROTEIN"/>
    <property type="match status" value="1"/>
</dbReference>
<keyword evidence="4" id="KW-0677">Repeat</keyword>
<feature type="disulfide bond" evidence="9">
    <location>
        <begin position="544"/>
        <end position="608"/>
    </location>
</feature>
<name>A0A8J1JLC7_XENTR</name>
<keyword evidence="2" id="KW-0812">Transmembrane</keyword>
<feature type="domain" description="SRCR" evidence="10">
    <location>
        <begin position="200"/>
        <end position="298"/>
    </location>
</feature>
<reference evidence="12" key="1">
    <citation type="submission" date="2025-08" db="UniProtKB">
        <authorList>
            <consortium name="RefSeq"/>
        </authorList>
    </citation>
    <scope>IDENTIFICATION</scope>
    <source>
        <strain evidence="12">Nigerian</strain>
        <tissue evidence="12">Liver and blood</tissue>
    </source>
</reference>
<evidence type="ECO:0000256" key="6">
    <source>
        <dbReference type="ARBA" id="ARBA00023136"/>
    </source>
</evidence>
<feature type="disulfide bond" evidence="9">
    <location>
        <begin position="482"/>
        <end position="492"/>
    </location>
</feature>
<evidence type="ECO:0000256" key="4">
    <source>
        <dbReference type="ARBA" id="ARBA00022737"/>
    </source>
</evidence>
<evidence type="ECO:0000256" key="9">
    <source>
        <dbReference type="PROSITE-ProRule" id="PRU00196"/>
    </source>
</evidence>
<evidence type="ECO:0000256" key="7">
    <source>
        <dbReference type="ARBA" id="ARBA00023157"/>
    </source>
</evidence>
<dbReference type="OMA" id="ILGAWKE"/>
<evidence type="ECO:0000256" key="8">
    <source>
        <dbReference type="ARBA" id="ARBA00023180"/>
    </source>
</evidence>
<keyword evidence="11" id="KW-1185">Reference proteome</keyword>
<evidence type="ECO:0000256" key="5">
    <source>
        <dbReference type="ARBA" id="ARBA00022989"/>
    </source>
</evidence>
<dbReference type="InterPro" id="IPR001190">
    <property type="entry name" value="SRCR"/>
</dbReference>
<comment type="subcellular location">
    <subcellularLocation>
        <location evidence="1">Membrane</location>
        <topology evidence="1">Single-pass membrane protein</topology>
    </subcellularLocation>
</comment>
<keyword evidence="8" id="KW-0325">Glycoprotein</keyword>
<evidence type="ECO:0000256" key="3">
    <source>
        <dbReference type="ARBA" id="ARBA00022729"/>
    </source>
</evidence>